<evidence type="ECO:0000256" key="1">
    <source>
        <dbReference type="SAM" id="Phobius"/>
    </source>
</evidence>
<keyword evidence="1" id="KW-0472">Membrane</keyword>
<organism evidence="2 3">
    <name type="scientific">Ruthenibacterium lactatiformans</name>
    <dbReference type="NCBI Taxonomy" id="1550024"/>
    <lineage>
        <taxon>Bacteria</taxon>
        <taxon>Bacillati</taxon>
        <taxon>Bacillota</taxon>
        <taxon>Clostridia</taxon>
        <taxon>Eubacteriales</taxon>
        <taxon>Oscillospiraceae</taxon>
        <taxon>Ruthenibacterium</taxon>
    </lineage>
</organism>
<protein>
    <submittedName>
        <fullName evidence="2">Uncharacterized protein</fullName>
    </submittedName>
</protein>
<comment type="caution">
    <text evidence="2">The sequence shown here is derived from an EMBL/GenBank/DDBJ whole genome shotgun (WGS) entry which is preliminary data.</text>
</comment>
<gene>
    <name evidence="2" type="ORF">GMD59_12715</name>
</gene>
<dbReference type="Proteomes" id="UP000472755">
    <property type="component" value="Unassembled WGS sequence"/>
</dbReference>
<sequence length="117" mass="12617">MKKLQAVLLCALVLAVLAAADLGYNFFASLVPEINDGISVRGVLAPLLFSDHLLGDFWSRERFLNAFVAAAYAVGALAAANVVCAAGRIMRGKIRRRKSKAVLRFGARMVSEFSMVT</sequence>
<evidence type="ECO:0000313" key="3">
    <source>
        <dbReference type="Proteomes" id="UP000472755"/>
    </source>
</evidence>
<keyword evidence="1" id="KW-1133">Transmembrane helix</keyword>
<feature type="transmembrane region" description="Helical" evidence="1">
    <location>
        <begin position="63"/>
        <end position="90"/>
    </location>
</feature>
<keyword evidence="1" id="KW-0812">Transmembrane</keyword>
<dbReference type="RefSeq" id="WP_009324987.1">
    <property type="nucleotide sequence ID" value="NZ_WMZN01000021.1"/>
</dbReference>
<reference evidence="2 3" key="1">
    <citation type="journal article" date="2019" name="Nat. Med.">
        <title>A library of human gut bacterial isolates paired with longitudinal multiomics data enables mechanistic microbiome research.</title>
        <authorList>
            <person name="Poyet M."/>
            <person name="Groussin M."/>
            <person name="Gibbons S.M."/>
            <person name="Avila-Pacheco J."/>
            <person name="Jiang X."/>
            <person name="Kearney S.M."/>
            <person name="Perrotta A.R."/>
            <person name="Berdy B."/>
            <person name="Zhao S."/>
            <person name="Lieberman T.D."/>
            <person name="Swanson P.K."/>
            <person name="Smith M."/>
            <person name="Roesemann S."/>
            <person name="Alexander J.E."/>
            <person name="Rich S.A."/>
            <person name="Livny J."/>
            <person name="Vlamakis H."/>
            <person name="Clish C."/>
            <person name="Bullock K."/>
            <person name="Deik A."/>
            <person name="Scott J."/>
            <person name="Pierce K.A."/>
            <person name="Xavier R.J."/>
            <person name="Alm E.J."/>
        </authorList>
    </citation>
    <scope>NUCLEOTIDE SEQUENCE [LARGE SCALE GENOMIC DNA]</scope>
    <source>
        <strain evidence="2 3">BIOML-A4</strain>
    </source>
</reference>
<proteinExistence type="predicted"/>
<evidence type="ECO:0000313" key="2">
    <source>
        <dbReference type="EMBL" id="MTS28140.1"/>
    </source>
</evidence>
<name>A0A6L6LTR6_9FIRM</name>
<dbReference type="AlphaFoldDB" id="A0A6L6LTR6"/>
<accession>A0A6L6LTR6</accession>
<dbReference type="EMBL" id="WMZU01000021">
    <property type="protein sequence ID" value="MTS28140.1"/>
    <property type="molecule type" value="Genomic_DNA"/>
</dbReference>